<protein>
    <recommendedName>
        <fullName evidence="4">oxoglutarate dehydrogenase (succinyl-transferring)</fullName>
        <ecNumber evidence="4">1.2.4.2</ecNumber>
    </recommendedName>
</protein>
<dbReference type="Gene3D" id="3.40.50.12470">
    <property type="match status" value="1"/>
</dbReference>
<dbReference type="Proteomes" id="UP000294289">
    <property type="component" value="Chromosome"/>
</dbReference>
<evidence type="ECO:0000256" key="4">
    <source>
        <dbReference type="ARBA" id="ARBA00012280"/>
    </source>
</evidence>
<keyword evidence="6" id="KW-0786">Thiamine pyrophosphate</keyword>
<evidence type="ECO:0000256" key="2">
    <source>
        <dbReference type="ARBA" id="ARBA00003906"/>
    </source>
</evidence>
<dbReference type="OrthoDB" id="9759785at2"/>
<proteinExistence type="inferred from homology"/>
<feature type="domain" description="Transketolase-like pyrimidine-binding" evidence="7">
    <location>
        <begin position="597"/>
        <end position="790"/>
    </location>
</feature>
<dbReference type="Pfam" id="PF02779">
    <property type="entry name" value="Transket_pyr"/>
    <property type="match status" value="1"/>
</dbReference>
<comment type="similarity">
    <text evidence="3">Belongs to the alpha-ketoglutarate dehydrogenase family.</text>
</comment>
<dbReference type="GO" id="GO:0006099">
    <property type="term" value="P:tricarboxylic acid cycle"/>
    <property type="evidence" value="ECO:0007669"/>
    <property type="project" value="TreeGrafter"/>
</dbReference>
<dbReference type="PANTHER" id="PTHR23152">
    <property type="entry name" value="2-OXOGLUTARATE DEHYDROGENASE"/>
    <property type="match status" value="1"/>
</dbReference>
<evidence type="ECO:0000256" key="5">
    <source>
        <dbReference type="ARBA" id="ARBA00023002"/>
    </source>
</evidence>
<dbReference type="InterPro" id="IPR031717">
    <property type="entry name" value="ODO-1/KGD_C"/>
</dbReference>
<dbReference type="InterPro" id="IPR029061">
    <property type="entry name" value="THDP-binding"/>
</dbReference>
<accession>A0A803GD02</accession>
<dbReference type="InterPro" id="IPR011603">
    <property type="entry name" value="2oxoglutarate_DH_E1"/>
</dbReference>
<dbReference type="Gene3D" id="3.40.50.970">
    <property type="match status" value="1"/>
</dbReference>
<dbReference type="NCBIfam" id="NF008907">
    <property type="entry name" value="PRK12270.1"/>
    <property type="match status" value="1"/>
</dbReference>
<dbReference type="Gene3D" id="1.10.287.1150">
    <property type="entry name" value="TPP helical domain"/>
    <property type="match status" value="1"/>
</dbReference>
<dbReference type="InterPro" id="IPR001017">
    <property type="entry name" value="DH_E1"/>
</dbReference>
<dbReference type="CDD" id="cd02016">
    <property type="entry name" value="TPP_E1_OGDC_like"/>
    <property type="match status" value="1"/>
</dbReference>
<comment type="cofactor">
    <cofactor evidence="1">
        <name>thiamine diphosphate</name>
        <dbReference type="ChEBI" id="CHEBI:58937"/>
    </cofactor>
</comment>
<evidence type="ECO:0000313" key="9">
    <source>
        <dbReference type="Proteomes" id="UP000294289"/>
    </source>
</evidence>
<dbReference type="GO" id="GO:0045252">
    <property type="term" value="C:oxoglutarate dehydrogenase complex"/>
    <property type="evidence" value="ECO:0007669"/>
    <property type="project" value="TreeGrafter"/>
</dbReference>
<dbReference type="SUPFAM" id="SSF52518">
    <property type="entry name" value="Thiamin diphosphate-binding fold (THDP-binding)"/>
    <property type="match status" value="2"/>
</dbReference>
<dbReference type="GO" id="GO:0030976">
    <property type="term" value="F:thiamine pyrophosphate binding"/>
    <property type="evidence" value="ECO:0007669"/>
    <property type="project" value="InterPro"/>
</dbReference>
<reference evidence="8 9" key="1">
    <citation type="submission" date="2019-02" db="EMBL/GenBank/DDBJ databases">
        <authorList>
            <person name="Manzano-Marin A."/>
            <person name="Manzano-Marin A."/>
        </authorList>
    </citation>
    <scope>NUCLEOTIDE SEQUENCE [LARGE SCALE GENOMIC DNA]</scope>
    <source>
        <strain evidence="8 9">ErCipiceae</strain>
    </source>
</reference>
<dbReference type="GO" id="GO:0004591">
    <property type="term" value="F:oxoglutarate dehydrogenase (succinyl-transferring) activity"/>
    <property type="evidence" value="ECO:0007669"/>
    <property type="project" value="UniProtKB-EC"/>
</dbReference>
<dbReference type="EMBL" id="LR217737">
    <property type="protein sequence ID" value="VFP88868.1"/>
    <property type="molecule type" value="Genomic_DNA"/>
</dbReference>
<name>A0A803GD02_9GAMM</name>
<dbReference type="SMART" id="SM00861">
    <property type="entry name" value="Transket_pyr"/>
    <property type="match status" value="1"/>
</dbReference>
<evidence type="ECO:0000256" key="3">
    <source>
        <dbReference type="ARBA" id="ARBA00006936"/>
    </source>
</evidence>
<dbReference type="InterPro" id="IPR042179">
    <property type="entry name" value="KGD_C_sf"/>
</dbReference>
<dbReference type="EC" id="1.2.4.2" evidence="4"/>
<dbReference type="AlphaFoldDB" id="A0A803GD02"/>
<dbReference type="RefSeq" id="WP_157991252.1">
    <property type="nucleotide sequence ID" value="NZ_LR217737.1"/>
</dbReference>
<comment type="function">
    <text evidence="2">E1 component of the 2-oxoglutarate dehydrogenase (OGDH) complex which catalyzes the decarboxylation of 2-oxoglutarate, the first step in the conversion of 2-oxoglutarate to succinyl-CoA and CO(2).</text>
</comment>
<keyword evidence="5 8" id="KW-0560">Oxidoreductase</keyword>
<evidence type="ECO:0000313" key="8">
    <source>
        <dbReference type="EMBL" id="VFP88868.1"/>
    </source>
</evidence>
<dbReference type="InterPro" id="IPR032106">
    <property type="entry name" value="2-oxogl_dehyd_N"/>
</dbReference>
<evidence type="ECO:0000259" key="7">
    <source>
        <dbReference type="SMART" id="SM00861"/>
    </source>
</evidence>
<dbReference type="NCBIfam" id="NF006914">
    <property type="entry name" value="PRK09404.1"/>
    <property type="match status" value="1"/>
</dbReference>
<dbReference type="Pfam" id="PF00676">
    <property type="entry name" value="E1_dh"/>
    <property type="match status" value="1"/>
</dbReference>
<dbReference type="NCBIfam" id="TIGR00239">
    <property type="entry name" value="2oxo_dh_E1"/>
    <property type="match status" value="1"/>
</dbReference>
<sequence>MKNSMIKSWRDSSWMTGANQAYIECLYAEFLINPYSVDKRWRSLFEQIPRTDTDQEENYSNSQESILNTEKSDLRLQCSKNSYAKTDYLVKIWKLINAFRIFGHNNANLDPLGLHEKKIIPELELAYYHFSTYDLEHKIKTSHYFSNDIGEIKLGDLYTTLQNTYCGSVGIEFMHISYANEREWITKQLELVKQPRMFSLEQKKKILCDLTKAEGLERYIASQFPGTKRFSLEGGDSLIPMLNVLIQYARKKGTHEIVFGMAHRGRLNTLINVFGKKPQDLFKEFSGKEPVFQGSGDVKYHMGISSEIDTESGSIHLTLACNPSHLEIVNPVVMGITRAHIDRLNHKDKHHILPVTIHGDSAISGQGVVQETLNMSRVPGYQVGGAIRIIINNQIGFTTSNSEETRSTNYCTDIGKMVMAPIFHVNSDDPEAVVFVTRLALDFHYLFQRDVFIDLVCYRRHGHNEADEPSTTQPIMYQKIKNHPTTREIYASQLCDEKVIRQIDAMNMFKSNRDLLDKGDYIVPITPKIYQLNNLSNQKIIHSNVTQCQEQQNNITMNHLQSLATKISTIPEGITMHSRIIKIYKNRAEMASGDRPFDWGAAENLAYATLLDIGISCRLSGEDIRRGTFFHRHAMIHNQSNGSIYCPLKNLNKYQGSFDIWDSVLSEEAVLAFEYGYSITAPNVLTIWEAQFGDFANGAQVVIDQFISSGEQKWGCRSNLVMLLPHGYEGQGPEHSSARLERYLQLCSENNIQVCIPSTPSQLYHMLRRQMLTKLYRPLIVMSPKSLLRHSEAVSSLEDLSCGKFELVINEIDKLFIPSLKRIILCSGKVYYDLLQKRRTNQQTNIAILRIEQLYPFPYQALQTVLQEYTHINDFIWCQEEPKNQGAWYFVKNHYQTVLPLGATLRYAGRPSSAAPAVGYISLHRQQQEDLLNNALTIE</sequence>
<dbReference type="PIRSF" id="PIRSF000157">
    <property type="entry name" value="Oxoglu_dh_E1"/>
    <property type="match status" value="1"/>
</dbReference>
<dbReference type="Pfam" id="PF16078">
    <property type="entry name" value="2-oxogl_dehyd_N"/>
    <property type="match status" value="1"/>
</dbReference>
<gene>
    <name evidence="8" type="primary">sucA</name>
    <name evidence="8" type="ORF">ERCIPICE3303_649</name>
</gene>
<organism evidence="8 9">
    <name type="scientific">Candidatus Erwinia haradaeae</name>
    <dbReference type="NCBI Taxonomy" id="1922217"/>
    <lineage>
        <taxon>Bacteria</taxon>
        <taxon>Pseudomonadati</taxon>
        <taxon>Pseudomonadota</taxon>
        <taxon>Gammaproteobacteria</taxon>
        <taxon>Enterobacterales</taxon>
        <taxon>Erwiniaceae</taxon>
        <taxon>Erwinia</taxon>
    </lineage>
</organism>
<dbReference type="Gene3D" id="3.40.50.11610">
    <property type="entry name" value="Multifunctional 2-oxoglutarate metabolism enzyme, C-terminal domain"/>
    <property type="match status" value="1"/>
</dbReference>
<evidence type="ECO:0000256" key="1">
    <source>
        <dbReference type="ARBA" id="ARBA00001964"/>
    </source>
</evidence>
<evidence type="ECO:0000256" key="6">
    <source>
        <dbReference type="ARBA" id="ARBA00023052"/>
    </source>
</evidence>
<dbReference type="InterPro" id="IPR005475">
    <property type="entry name" value="Transketolase-like_Pyr-bd"/>
</dbReference>
<dbReference type="GO" id="GO:0005829">
    <property type="term" value="C:cytosol"/>
    <property type="evidence" value="ECO:0007669"/>
    <property type="project" value="TreeGrafter"/>
</dbReference>
<dbReference type="PANTHER" id="PTHR23152:SF4">
    <property type="entry name" value="2-OXOADIPATE DEHYDROGENASE COMPLEX COMPONENT E1"/>
    <property type="match status" value="1"/>
</dbReference>
<dbReference type="Pfam" id="PF16870">
    <property type="entry name" value="OxoGdeHyase_C"/>
    <property type="match status" value="1"/>
</dbReference>